<evidence type="ECO:0000313" key="2">
    <source>
        <dbReference type="Proteomes" id="UP000184188"/>
    </source>
</evidence>
<proteinExistence type="predicted"/>
<dbReference type="GeneID" id="34613770"/>
<keyword evidence="2" id="KW-1185">Reference proteome</keyword>
<organism evidence="1 2">
    <name type="scientific">Penicilliopsis zonata CBS 506.65</name>
    <dbReference type="NCBI Taxonomy" id="1073090"/>
    <lineage>
        <taxon>Eukaryota</taxon>
        <taxon>Fungi</taxon>
        <taxon>Dikarya</taxon>
        <taxon>Ascomycota</taxon>
        <taxon>Pezizomycotina</taxon>
        <taxon>Eurotiomycetes</taxon>
        <taxon>Eurotiomycetidae</taxon>
        <taxon>Eurotiales</taxon>
        <taxon>Aspergillaceae</taxon>
        <taxon>Penicilliopsis</taxon>
    </lineage>
</organism>
<protein>
    <submittedName>
        <fullName evidence="1">Uncharacterized protein</fullName>
    </submittedName>
</protein>
<dbReference type="EMBL" id="KV878341">
    <property type="protein sequence ID" value="OJJ47077.1"/>
    <property type="molecule type" value="Genomic_DNA"/>
</dbReference>
<reference evidence="2" key="1">
    <citation type="journal article" date="2017" name="Genome Biol.">
        <title>Comparative genomics reveals high biological diversity and specific adaptations in the industrially and medically important fungal genus Aspergillus.</title>
        <authorList>
            <person name="de Vries R.P."/>
            <person name="Riley R."/>
            <person name="Wiebenga A."/>
            <person name="Aguilar-Osorio G."/>
            <person name="Amillis S."/>
            <person name="Uchima C.A."/>
            <person name="Anderluh G."/>
            <person name="Asadollahi M."/>
            <person name="Askin M."/>
            <person name="Barry K."/>
            <person name="Battaglia E."/>
            <person name="Bayram O."/>
            <person name="Benocci T."/>
            <person name="Braus-Stromeyer S.A."/>
            <person name="Caldana C."/>
            <person name="Canovas D."/>
            <person name="Cerqueira G.C."/>
            <person name="Chen F."/>
            <person name="Chen W."/>
            <person name="Choi C."/>
            <person name="Clum A."/>
            <person name="Dos Santos R.A."/>
            <person name="Damasio A.R."/>
            <person name="Diallinas G."/>
            <person name="Emri T."/>
            <person name="Fekete E."/>
            <person name="Flipphi M."/>
            <person name="Freyberg S."/>
            <person name="Gallo A."/>
            <person name="Gournas C."/>
            <person name="Habgood R."/>
            <person name="Hainaut M."/>
            <person name="Harispe M.L."/>
            <person name="Henrissat B."/>
            <person name="Hilden K.S."/>
            <person name="Hope R."/>
            <person name="Hossain A."/>
            <person name="Karabika E."/>
            <person name="Karaffa L."/>
            <person name="Karanyi Z."/>
            <person name="Krasevec N."/>
            <person name="Kuo A."/>
            <person name="Kusch H."/>
            <person name="LaButti K."/>
            <person name="Lagendijk E.L."/>
            <person name="Lapidus A."/>
            <person name="Levasseur A."/>
            <person name="Lindquist E."/>
            <person name="Lipzen A."/>
            <person name="Logrieco A.F."/>
            <person name="MacCabe A."/>
            <person name="Maekelae M.R."/>
            <person name="Malavazi I."/>
            <person name="Melin P."/>
            <person name="Meyer V."/>
            <person name="Mielnichuk N."/>
            <person name="Miskei M."/>
            <person name="Molnar A.P."/>
            <person name="Mule G."/>
            <person name="Ngan C.Y."/>
            <person name="Orejas M."/>
            <person name="Orosz E."/>
            <person name="Ouedraogo J.P."/>
            <person name="Overkamp K.M."/>
            <person name="Park H.-S."/>
            <person name="Perrone G."/>
            <person name="Piumi F."/>
            <person name="Punt P.J."/>
            <person name="Ram A.F."/>
            <person name="Ramon A."/>
            <person name="Rauscher S."/>
            <person name="Record E."/>
            <person name="Riano-Pachon D.M."/>
            <person name="Robert V."/>
            <person name="Roehrig J."/>
            <person name="Ruller R."/>
            <person name="Salamov A."/>
            <person name="Salih N.S."/>
            <person name="Samson R.A."/>
            <person name="Sandor E."/>
            <person name="Sanguinetti M."/>
            <person name="Schuetze T."/>
            <person name="Sepcic K."/>
            <person name="Shelest E."/>
            <person name="Sherlock G."/>
            <person name="Sophianopoulou V."/>
            <person name="Squina F.M."/>
            <person name="Sun H."/>
            <person name="Susca A."/>
            <person name="Todd R.B."/>
            <person name="Tsang A."/>
            <person name="Unkles S.E."/>
            <person name="van de Wiele N."/>
            <person name="van Rossen-Uffink D."/>
            <person name="Oliveira J.V."/>
            <person name="Vesth T.C."/>
            <person name="Visser J."/>
            <person name="Yu J.-H."/>
            <person name="Zhou M."/>
            <person name="Andersen M.R."/>
            <person name="Archer D.B."/>
            <person name="Baker S.E."/>
            <person name="Benoit I."/>
            <person name="Brakhage A.A."/>
            <person name="Braus G.H."/>
            <person name="Fischer R."/>
            <person name="Frisvad J.C."/>
            <person name="Goldman G.H."/>
            <person name="Houbraken J."/>
            <person name="Oakley B."/>
            <person name="Pocsi I."/>
            <person name="Scazzocchio C."/>
            <person name="Seiboth B."/>
            <person name="vanKuyk P.A."/>
            <person name="Wortman J."/>
            <person name="Dyer P.S."/>
            <person name="Grigoriev I.V."/>
        </authorList>
    </citation>
    <scope>NUCLEOTIDE SEQUENCE [LARGE SCALE GENOMIC DNA]</scope>
    <source>
        <strain evidence="2">CBS 506.65</strain>
    </source>
</reference>
<name>A0A1L9SIW0_9EURO</name>
<dbReference type="Proteomes" id="UP000184188">
    <property type="component" value="Unassembled WGS sequence"/>
</dbReference>
<gene>
    <name evidence="1" type="ORF">ASPZODRAFT_1891806</name>
</gene>
<sequence length="108" mass="12188">MGWHTLAMQFLVQGIVCMWLRFRRRLSRALLSLSLPYRVGEKIPTTNYYLMGDACLARPWPALPCIFHGCDSPAPAPRVLCLTTSDRSSYPNKIIRLSKAVFASLESS</sequence>
<dbReference type="VEuPathDB" id="FungiDB:ASPZODRAFT_1891806"/>
<dbReference type="AlphaFoldDB" id="A0A1L9SIW0"/>
<evidence type="ECO:0000313" key="1">
    <source>
        <dbReference type="EMBL" id="OJJ47077.1"/>
    </source>
</evidence>
<dbReference type="RefSeq" id="XP_022581587.1">
    <property type="nucleotide sequence ID" value="XM_022727306.1"/>
</dbReference>
<accession>A0A1L9SIW0</accession>